<dbReference type="GO" id="GO:0004502">
    <property type="term" value="F:kynurenine 3-monooxygenase activity"/>
    <property type="evidence" value="ECO:0007669"/>
    <property type="project" value="TreeGrafter"/>
</dbReference>
<dbReference type="PRINTS" id="PR00420">
    <property type="entry name" value="RNGMNOXGNASE"/>
</dbReference>
<keyword evidence="2" id="KW-0472">Membrane</keyword>
<protein>
    <recommendedName>
        <fullName evidence="3">FAD-binding domain-containing protein</fullName>
    </recommendedName>
</protein>
<keyword evidence="2" id="KW-0812">Transmembrane</keyword>
<evidence type="ECO:0000256" key="2">
    <source>
        <dbReference type="SAM" id="Phobius"/>
    </source>
</evidence>
<dbReference type="SUPFAM" id="SSF51905">
    <property type="entry name" value="FAD/NAD(P)-binding domain"/>
    <property type="match status" value="1"/>
</dbReference>
<dbReference type="InterPro" id="IPR002938">
    <property type="entry name" value="FAD-bd"/>
</dbReference>
<accession>A0AAW1PJF5</accession>
<keyword evidence="1" id="KW-0503">Monooxygenase</keyword>
<dbReference type="InterPro" id="IPR036188">
    <property type="entry name" value="FAD/NAD-bd_sf"/>
</dbReference>
<evidence type="ECO:0000313" key="4">
    <source>
        <dbReference type="EMBL" id="KAK9808636.1"/>
    </source>
</evidence>
<reference evidence="4 5" key="1">
    <citation type="journal article" date="2024" name="Nat. Commun.">
        <title>Phylogenomics reveals the evolutionary origins of lichenization in chlorophyte algae.</title>
        <authorList>
            <person name="Puginier C."/>
            <person name="Libourel C."/>
            <person name="Otte J."/>
            <person name="Skaloud P."/>
            <person name="Haon M."/>
            <person name="Grisel S."/>
            <person name="Petersen M."/>
            <person name="Berrin J.G."/>
            <person name="Delaux P.M."/>
            <person name="Dal Grande F."/>
            <person name="Keller J."/>
        </authorList>
    </citation>
    <scope>NUCLEOTIDE SEQUENCE [LARGE SCALE GENOMIC DNA]</scope>
    <source>
        <strain evidence="4 5">SAG 2043</strain>
    </source>
</reference>
<sequence>MSRLAEARSRGLRMHAAASATSDTLILRAGEGKQAVVVGAGPAGSLMAMYLAQRGYQVKVYERRSRPQRDDSKYSLRSYPMVISQRALKALAEVGAAPLCHSGPPAQGIVLLANGGKQPMASGARQVDRVTLGADLITEAQRLFPQHIQFLFGQKLADIDFQGQTATVTDAAGHPRRVPYDLLIGADGASSRVRDLMEQHLPGFSATTRLVAKSGYKTVHGLPVPQTPADANGLQVADMAEHPPGVYLYGMRKPGAKVSATLWKAREGTISGIMTGEEEVPREQMEAVLDKEWPQLPQGWRSLILDQTDPSVQQLNSFSKIVECRKFHGPRVALVGDAAHAVTSAMGQGCNTALETCRVLNDTLVRHNDDIDAALPEFSSSRVPDAHALQDLEYLRVLSMPRRKDAYKTWPERLYARMLYATSGIIGLLLFKLLPKYFKSPFFLFARLADPSVRQRDIKRQIQLLSALVMAGVAALVWALVRVARMQLGFA</sequence>
<keyword evidence="2" id="KW-1133">Transmembrane helix</keyword>
<feature type="transmembrane region" description="Helical" evidence="2">
    <location>
        <begin position="414"/>
        <end position="434"/>
    </location>
</feature>
<dbReference type="EMBL" id="JALJOR010000011">
    <property type="protein sequence ID" value="KAK9808636.1"/>
    <property type="molecule type" value="Genomic_DNA"/>
</dbReference>
<gene>
    <name evidence="4" type="ORF">WJX72_000965</name>
</gene>
<keyword evidence="1" id="KW-0560">Oxidoreductase</keyword>
<dbReference type="GO" id="GO:0071949">
    <property type="term" value="F:FAD binding"/>
    <property type="evidence" value="ECO:0007669"/>
    <property type="project" value="InterPro"/>
</dbReference>
<comment type="caution">
    <text evidence="4">The sequence shown here is derived from an EMBL/GenBank/DDBJ whole genome shotgun (WGS) entry which is preliminary data.</text>
</comment>
<dbReference type="AlphaFoldDB" id="A0AAW1PJF5"/>
<dbReference type="PANTHER" id="PTHR46028">
    <property type="entry name" value="KYNURENINE 3-MONOOXYGENASE"/>
    <property type="match status" value="1"/>
</dbReference>
<proteinExistence type="predicted"/>
<evidence type="ECO:0000256" key="1">
    <source>
        <dbReference type="ARBA" id="ARBA00023033"/>
    </source>
</evidence>
<evidence type="ECO:0000313" key="5">
    <source>
        <dbReference type="Proteomes" id="UP001489004"/>
    </source>
</evidence>
<dbReference type="PANTHER" id="PTHR46028:SF7">
    <property type="entry name" value="KYNURENINE 3-MONOOXYGENASE-RELATED"/>
    <property type="match status" value="1"/>
</dbReference>
<feature type="transmembrane region" description="Helical" evidence="2">
    <location>
        <begin position="462"/>
        <end position="481"/>
    </location>
</feature>
<dbReference type="Gene3D" id="3.50.50.60">
    <property type="entry name" value="FAD/NAD(P)-binding domain"/>
    <property type="match status" value="1"/>
</dbReference>
<name>A0AAW1PJF5_9CHLO</name>
<dbReference type="Proteomes" id="UP001489004">
    <property type="component" value="Unassembled WGS sequence"/>
</dbReference>
<evidence type="ECO:0000259" key="3">
    <source>
        <dbReference type="Pfam" id="PF01494"/>
    </source>
</evidence>
<dbReference type="Pfam" id="PF01494">
    <property type="entry name" value="FAD_binding_3"/>
    <property type="match status" value="1"/>
</dbReference>
<feature type="domain" description="FAD-binding" evidence="3">
    <location>
        <begin position="34"/>
        <end position="356"/>
    </location>
</feature>
<organism evidence="4 5">
    <name type="scientific">[Myrmecia] bisecta</name>
    <dbReference type="NCBI Taxonomy" id="41462"/>
    <lineage>
        <taxon>Eukaryota</taxon>
        <taxon>Viridiplantae</taxon>
        <taxon>Chlorophyta</taxon>
        <taxon>core chlorophytes</taxon>
        <taxon>Trebouxiophyceae</taxon>
        <taxon>Trebouxiales</taxon>
        <taxon>Trebouxiaceae</taxon>
        <taxon>Myrmecia</taxon>
    </lineage>
</organism>
<keyword evidence="5" id="KW-1185">Reference proteome</keyword>
<dbReference type="GO" id="GO:0070189">
    <property type="term" value="P:kynurenine metabolic process"/>
    <property type="evidence" value="ECO:0007669"/>
    <property type="project" value="TreeGrafter"/>
</dbReference>